<reference evidence="2" key="1">
    <citation type="submission" date="2016-05" db="EMBL/GenBank/DDBJ databases">
        <authorList>
            <person name="Lavstsen T."/>
            <person name="Jespersen J.S."/>
        </authorList>
    </citation>
    <scope>NUCLEOTIDE SEQUENCE</scope>
    <source>
        <tissue evidence="2">Brain</tissue>
    </source>
</reference>
<dbReference type="EMBL" id="HADX01001064">
    <property type="protein sequence ID" value="SBP23296.1"/>
    <property type="molecule type" value="Transcribed_RNA"/>
</dbReference>
<evidence type="ECO:0000256" key="1">
    <source>
        <dbReference type="SAM" id="MobiDB-lite"/>
    </source>
</evidence>
<name>A0A1A7XYZ0_9TELE</name>
<dbReference type="AlphaFoldDB" id="A0A1A7XYZ0"/>
<proteinExistence type="predicted"/>
<gene>
    <name evidence="2" type="primary">Nfu_g_1_004934</name>
</gene>
<evidence type="ECO:0000313" key="2">
    <source>
        <dbReference type="EMBL" id="SBP23296.1"/>
    </source>
</evidence>
<reference evidence="2" key="2">
    <citation type="submission" date="2016-06" db="EMBL/GenBank/DDBJ databases">
        <title>The genome of a short-lived fish provides insights into sex chromosome evolution and the genetic control of aging.</title>
        <authorList>
            <person name="Reichwald K."/>
            <person name="Felder M."/>
            <person name="Petzold A."/>
            <person name="Koch P."/>
            <person name="Groth M."/>
            <person name="Platzer M."/>
        </authorList>
    </citation>
    <scope>NUCLEOTIDE SEQUENCE</scope>
    <source>
        <tissue evidence="2">Brain</tissue>
    </source>
</reference>
<protein>
    <submittedName>
        <fullName evidence="2">Uncharacterized protein</fullName>
    </submittedName>
</protein>
<sequence length="101" mass="11121">TAQTHSDQLHSSLLWRSSRKVSGVYATHNLTTSAPVLPMEAKKAPPSPPVLTFSRGTMQSGPMGHISLWHESSRVADRKALQCFENSDPITPFLQDLEGHK</sequence>
<organism evidence="2">
    <name type="scientific">Iconisemion striatum</name>
    <dbReference type="NCBI Taxonomy" id="60296"/>
    <lineage>
        <taxon>Eukaryota</taxon>
        <taxon>Metazoa</taxon>
        <taxon>Chordata</taxon>
        <taxon>Craniata</taxon>
        <taxon>Vertebrata</taxon>
        <taxon>Euteleostomi</taxon>
        <taxon>Actinopterygii</taxon>
        <taxon>Neopterygii</taxon>
        <taxon>Teleostei</taxon>
        <taxon>Neoteleostei</taxon>
        <taxon>Acanthomorphata</taxon>
        <taxon>Ovalentaria</taxon>
        <taxon>Atherinomorphae</taxon>
        <taxon>Cyprinodontiformes</taxon>
        <taxon>Nothobranchiidae</taxon>
        <taxon>Iconisemion</taxon>
    </lineage>
</organism>
<feature type="non-terminal residue" evidence="2">
    <location>
        <position position="101"/>
    </location>
</feature>
<accession>A0A1A7XYZ0</accession>
<feature type="region of interest" description="Disordered" evidence="1">
    <location>
        <begin position="37"/>
        <end position="57"/>
    </location>
</feature>
<feature type="non-terminal residue" evidence="2">
    <location>
        <position position="1"/>
    </location>
</feature>